<dbReference type="EMBL" id="UINC01009191">
    <property type="protein sequence ID" value="SVA41243.1"/>
    <property type="molecule type" value="Genomic_DNA"/>
</dbReference>
<feature type="domain" description="Beta-lactamase-related" evidence="2">
    <location>
        <begin position="45"/>
        <end position="363"/>
    </location>
</feature>
<dbReference type="AlphaFoldDB" id="A0A381VP11"/>
<dbReference type="InterPro" id="IPR001466">
    <property type="entry name" value="Beta-lactam-related"/>
</dbReference>
<protein>
    <recommendedName>
        <fullName evidence="2">Beta-lactamase-related domain-containing protein</fullName>
    </recommendedName>
</protein>
<dbReference type="Gene3D" id="3.40.710.10">
    <property type="entry name" value="DD-peptidase/beta-lactamase superfamily"/>
    <property type="match status" value="1"/>
</dbReference>
<proteinExistence type="inferred from homology"/>
<dbReference type="Pfam" id="PF00144">
    <property type="entry name" value="Beta-lactamase"/>
    <property type="match status" value="1"/>
</dbReference>
<dbReference type="PANTHER" id="PTHR22935">
    <property type="entry name" value="PENICILLIN-BINDING PROTEIN"/>
    <property type="match status" value="1"/>
</dbReference>
<reference evidence="3" key="1">
    <citation type="submission" date="2018-05" db="EMBL/GenBank/DDBJ databases">
        <authorList>
            <person name="Lanie J.A."/>
            <person name="Ng W.-L."/>
            <person name="Kazmierczak K.M."/>
            <person name="Andrzejewski T.M."/>
            <person name="Davidsen T.M."/>
            <person name="Wayne K.J."/>
            <person name="Tettelin H."/>
            <person name="Glass J.I."/>
            <person name="Rusch D."/>
            <person name="Podicherti R."/>
            <person name="Tsui H.-C.T."/>
            <person name="Winkler M.E."/>
        </authorList>
    </citation>
    <scope>NUCLEOTIDE SEQUENCE</scope>
</reference>
<dbReference type="InterPro" id="IPR012338">
    <property type="entry name" value="Beta-lactam/transpept-like"/>
</dbReference>
<evidence type="ECO:0000256" key="1">
    <source>
        <dbReference type="ARBA" id="ARBA00038473"/>
    </source>
</evidence>
<accession>A0A381VP11</accession>
<organism evidence="3">
    <name type="scientific">marine metagenome</name>
    <dbReference type="NCBI Taxonomy" id="408172"/>
    <lineage>
        <taxon>unclassified sequences</taxon>
        <taxon>metagenomes</taxon>
        <taxon>ecological metagenomes</taxon>
    </lineage>
</organism>
<name>A0A381VP11_9ZZZZ</name>
<dbReference type="SUPFAM" id="SSF56601">
    <property type="entry name" value="beta-lactamase/transpeptidase-like"/>
    <property type="match status" value="1"/>
</dbReference>
<dbReference type="PANTHER" id="PTHR22935:SF95">
    <property type="entry name" value="BETA-LACTAMASE-LIKE 1-RELATED"/>
    <property type="match status" value="1"/>
</dbReference>
<comment type="similarity">
    <text evidence="1">Belongs to the beta-lactamase family.</text>
</comment>
<dbReference type="InterPro" id="IPR051478">
    <property type="entry name" value="Beta-lactamase-like_AB/R"/>
</dbReference>
<evidence type="ECO:0000259" key="2">
    <source>
        <dbReference type="Pfam" id="PF00144"/>
    </source>
</evidence>
<sequence>MKRFILVHFIFLLTINLAESRKIVDHPSVSEAVKLLEIWLEAQRDYEGLPGLSAAVVHDQKIIWSGGFGYANPDKRVKATSETVHSICSISKLFTSIAIMQLRDQGKLRLDDPVSKHLSWFEIDNLYSEKGEATVQSLLTHSSGLPRESDFPYWSPPDFPFPSSKSIKEKISSQETLYPADTYFQYSNLGLTLAGEIVAKVSGTDFDTYIEKNIIKPLGLEDTRTVMPKKLYGKQLAVGHSARNRDGKRPQVELFHAQGIGPAAGFSSTVDDLAKFASWQFRLLENGGNEIINANTLREMHRVHFLDEDWQPAWGLGFSVWRDDDKKFIGHGGSCPGYRSQLLIQSNNKVATVFMTNASGVNSRMFAQQVYKIFSPALKDANSEDEIKSLKPEFEKYLGHYSEAPWGGETAVISWEGELAMVGLPTTSPVKGITKLKYIEDGTFRRIRDDDELGEEIIFETDNSGKVIRMWQHQNFAPKFR</sequence>
<gene>
    <name evidence="3" type="ORF">METZ01_LOCUS94097</name>
</gene>
<evidence type="ECO:0000313" key="3">
    <source>
        <dbReference type="EMBL" id="SVA41243.1"/>
    </source>
</evidence>